<protein>
    <recommendedName>
        <fullName evidence="3">HMA domain-containing protein</fullName>
    </recommendedName>
</protein>
<dbReference type="Proteomes" id="UP000016649">
    <property type="component" value="Unassembled WGS sequence"/>
</dbReference>
<evidence type="ECO:0008006" key="3">
    <source>
        <dbReference type="Google" id="ProtNLM"/>
    </source>
</evidence>
<dbReference type="Pfam" id="PF19991">
    <property type="entry name" value="HMA_2"/>
    <property type="match status" value="1"/>
</dbReference>
<keyword evidence="2" id="KW-1185">Reference proteome</keyword>
<dbReference type="RefSeq" id="WP_021686383.1">
    <property type="nucleotide sequence ID" value="NZ_KI260554.1"/>
</dbReference>
<evidence type="ECO:0000313" key="1">
    <source>
        <dbReference type="EMBL" id="ERJ91518.1"/>
    </source>
</evidence>
<name>A0ABN0NW23_TRELE</name>
<dbReference type="EMBL" id="AWVH01000045">
    <property type="protein sequence ID" value="ERJ91518.1"/>
    <property type="molecule type" value="Genomic_DNA"/>
</dbReference>
<accession>A0ABN0NW23</accession>
<comment type="caution">
    <text evidence="1">The sequence shown here is derived from an EMBL/GenBank/DDBJ whole genome shotgun (WGS) entry which is preliminary data.</text>
</comment>
<sequence>MVVSSFFPGRIRLRSPLLQDADICAALKTALEQQPAVHKVEYSTHTGSILIEYESDKLPIKKLHALKDELAELKLLCDAYSEKQKPVVLKKIRSFAAQLSAACE</sequence>
<organism evidence="1 2">
    <name type="scientific">Treponema lecithinolyticum ATCC 700332</name>
    <dbReference type="NCBI Taxonomy" id="1321815"/>
    <lineage>
        <taxon>Bacteria</taxon>
        <taxon>Pseudomonadati</taxon>
        <taxon>Spirochaetota</taxon>
        <taxon>Spirochaetia</taxon>
        <taxon>Spirochaetales</taxon>
        <taxon>Treponemataceae</taxon>
        <taxon>Treponema</taxon>
    </lineage>
</organism>
<evidence type="ECO:0000313" key="2">
    <source>
        <dbReference type="Proteomes" id="UP000016649"/>
    </source>
</evidence>
<reference evidence="1 2" key="1">
    <citation type="submission" date="2013-08" db="EMBL/GenBank/DDBJ databases">
        <authorList>
            <person name="Weinstock G."/>
            <person name="Sodergren E."/>
            <person name="Wylie T."/>
            <person name="Fulton L."/>
            <person name="Fulton R."/>
            <person name="Fronick C."/>
            <person name="O'Laughlin M."/>
            <person name="Godfrey J."/>
            <person name="Miner T."/>
            <person name="Herter B."/>
            <person name="Appelbaum E."/>
            <person name="Cordes M."/>
            <person name="Lek S."/>
            <person name="Wollam A."/>
            <person name="Pepin K.H."/>
            <person name="Palsikar V.B."/>
            <person name="Mitreva M."/>
            <person name="Wilson R.K."/>
        </authorList>
    </citation>
    <scope>NUCLEOTIDE SEQUENCE [LARGE SCALE GENOMIC DNA]</scope>
    <source>
        <strain evidence="1 2">ATCC 700332</strain>
    </source>
</reference>
<proteinExistence type="predicted"/>
<gene>
    <name evidence="1" type="ORF">HMPREF9193_02219</name>
</gene>